<keyword evidence="5 9" id="KW-0812">Transmembrane</keyword>
<dbReference type="InterPro" id="IPR003784">
    <property type="entry name" value="BioY"/>
</dbReference>
<comment type="subcellular location">
    <subcellularLocation>
        <location evidence="1 8">Cell membrane</location>
        <topology evidence="1 8">Multi-pass membrane protein</topology>
    </subcellularLocation>
</comment>
<dbReference type="PANTHER" id="PTHR34295:SF4">
    <property type="entry name" value="BIOTIN TRANSPORTER BIOY-RELATED"/>
    <property type="match status" value="1"/>
</dbReference>
<dbReference type="EMBL" id="JBHUFA010000016">
    <property type="protein sequence ID" value="MFD1697397.1"/>
    <property type="molecule type" value="Genomic_DNA"/>
</dbReference>
<keyword evidence="3 8" id="KW-0813">Transport</keyword>
<evidence type="ECO:0000256" key="6">
    <source>
        <dbReference type="ARBA" id="ARBA00022989"/>
    </source>
</evidence>
<organism evidence="10 11">
    <name type="scientific">Roseibium aestuarii</name>
    <dbReference type="NCBI Taxonomy" id="2600299"/>
    <lineage>
        <taxon>Bacteria</taxon>
        <taxon>Pseudomonadati</taxon>
        <taxon>Pseudomonadota</taxon>
        <taxon>Alphaproteobacteria</taxon>
        <taxon>Hyphomicrobiales</taxon>
        <taxon>Stappiaceae</taxon>
        <taxon>Roseibium</taxon>
    </lineage>
</organism>
<keyword evidence="11" id="KW-1185">Reference proteome</keyword>
<dbReference type="PIRSF" id="PIRSF016661">
    <property type="entry name" value="BioY"/>
    <property type="match status" value="1"/>
</dbReference>
<comment type="caution">
    <text evidence="10">The sequence shown here is derived from an EMBL/GenBank/DDBJ whole genome shotgun (WGS) entry which is preliminary data.</text>
</comment>
<evidence type="ECO:0000256" key="8">
    <source>
        <dbReference type="PIRNR" id="PIRNR016661"/>
    </source>
</evidence>
<evidence type="ECO:0000256" key="4">
    <source>
        <dbReference type="ARBA" id="ARBA00022475"/>
    </source>
</evidence>
<feature type="transmembrane region" description="Helical" evidence="9">
    <location>
        <begin position="124"/>
        <end position="147"/>
    </location>
</feature>
<evidence type="ECO:0000256" key="5">
    <source>
        <dbReference type="ARBA" id="ARBA00022692"/>
    </source>
</evidence>
<evidence type="ECO:0000256" key="9">
    <source>
        <dbReference type="SAM" id="Phobius"/>
    </source>
</evidence>
<name>A0ABW4JZW6_9HYPH</name>
<dbReference type="Pfam" id="PF02632">
    <property type="entry name" value="BioY"/>
    <property type="match status" value="1"/>
</dbReference>
<dbReference type="Proteomes" id="UP001597327">
    <property type="component" value="Unassembled WGS sequence"/>
</dbReference>
<feature type="transmembrane region" description="Helical" evidence="9">
    <location>
        <begin position="12"/>
        <end position="31"/>
    </location>
</feature>
<evidence type="ECO:0000256" key="2">
    <source>
        <dbReference type="ARBA" id="ARBA00010692"/>
    </source>
</evidence>
<evidence type="ECO:0000256" key="3">
    <source>
        <dbReference type="ARBA" id="ARBA00022448"/>
    </source>
</evidence>
<keyword evidence="7 8" id="KW-0472">Membrane</keyword>
<keyword evidence="4 8" id="KW-1003">Cell membrane</keyword>
<feature type="transmembrane region" description="Helical" evidence="9">
    <location>
        <begin position="64"/>
        <end position="82"/>
    </location>
</feature>
<sequence length="192" mass="19497">MTEHNSGQAKDRALVQIALYAAVIAALGFMPPVHIPFLGGTPITAQSLGVMLAGVMLGSLRGGLAVVLFLAVVAIGAPLLAGGRGGLAVFQSPWAGYLFGWPVAAFVAGLTMRATRSLPVFPAAFASAVLGGIVVLYAIGVTWFSVLSEKAFLETLAASTIFLPGDLLKAAVVAAVAQTVARGLPRALASRA</sequence>
<dbReference type="Gene3D" id="1.10.1760.20">
    <property type="match status" value="1"/>
</dbReference>
<reference evidence="11" key="1">
    <citation type="journal article" date="2019" name="Int. J. Syst. Evol. Microbiol.">
        <title>The Global Catalogue of Microorganisms (GCM) 10K type strain sequencing project: providing services to taxonomists for standard genome sequencing and annotation.</title>
        <authorList>
            <consortium name="The Broad Institute Genomics Platform"/>
            <consortium name="The Broad Institute Genome Sequencing Center for Infectious Disease"/>
            <person name="Wu L."/>
            <person name="Ma J."/>
        </authorList>
    </citation>
    <scope>NUCLEOTIDE SEQUENCE [LARGE SCALE GENOMIC DNA]</scope>
    <source>
        <strain evidence="11">JCM 3369</strain>
    </source>
</reference>
<evidence type="ECO:0000256" key="7">
    <source>
        <dbReference type="ARBA" id="ARBA00023136"/>
    </source>
</evidence>
<evidence type="ECO:0000313" key="11">
    <source>
        <dbReference type="Proteomes" id="UP001597327"/>
    </source>
</evidence>
<comment type="similarity">
    <text evidence="2 8">Belongs to the BioY family.</text>
</comment>
<dbReference type="PANTHER" id="PTHR34295">
    <property type="entry name" value="BIOTIN TRANSPORTER BIOY"/>
    <property type="match status" value="1"/>
</dbReference>
<gene>
    <name evidence="10" type="ORF">ACFSC7_17920</name>
</gene>
<evidence type="ECO:0000313" key="10">
    <source>
        <dbReference type="EMBL" id="MFD1697397.1"/>
    </source>
</evidence>
<dbReference type="RefSeq" id="WP_149893416.1">
    <property type="nucleotide sequence ID" value="NZ_JBHUFA010000016.1"/>
</dbReference>
<feature type="transmembrane region" description="Helical" evidence="9">
    <location>
        <begin position="94"/>
        <end position="112"/>
    </location>
</feature>
<accession>A0ABW4JZW6</accession>
<proteinExistence type="inferred from homology"/>
<evidence type="ECO:0000256" key="1">
    <source>
        <dbReference type="ARBA" id="ARBA00004651"/>
    </source>
</evidence>
<protein>
    <recommendedName>
        <fullName evidence="8">Biotin transporter</fullName>
    </recommendedName>
</protein>
<keyword evidence="6 9" id="KW-1133">Transmembrane helix</keyword>
<feature type="transmembrane region" description="Helical" evidence="9">
    <location>
        <begin position="37"/>
        <end position="57"/>
    </location>
</feature>